<keyword evidence="5 10" id="KW-0418">Kinase</keyword>
<gene>
    <name evidence="10" type="ORF">ACFOND_13620</name>
</gene>
<dbReference type="PANTHER" id="PTHR21499">
    <property type="entry name" value="ASPARTATE KINASE"/>
    <property type="match status" value="1"/>
</dbReference>
<reference evidence="11" key="1">
    <citation type="journal article" date="2019" name="Int. J. Syst. Evol. Microbiol.">
        <title>The Global Catalogue of Microorganisms (GCM) 10K type strain sequencing project: providing services to taxonomists for standard genome sequencing and annotation.</title>
        <authorList>
            <consortium name="The Broad Institute Genomics Platform"/>
            <consortium name="The Broad Institute Genome Sequencing Center for Infectious Disease"/>
            <person name="Wu L."/>
            <person name="Ma J."/>
        </authorList>
    </citation>
    <scope>NUCLEOTIDE SEQUENCE [LARGE SCALE GENOMIC DNA]</scope>
    <source>
        <strain evidence="11">CECT 8288</strain>
    </source>
</reference>
<comment type="caution">
    <text evidence="10">The sequence shown here is derived from an EMBL/GenBank/DDBJ whole genome shotgun (WGS) entry which is preliminary data.</text>
</comment>
<dbReference type="EMBL" id="JBHRYN010000015">
    <property type="protein sequence ID" value="MFC3702678.1"/>
    <property type="molecule type" value="Genomic_DNA"/>
</dbReference>
<dbReference type="Proteomes" id="UP001595710">
    <property type="component" value="Unassembled WGS sequence"/>
</dbReference>
<dbReference type="NCBIfam" id="NF006614">
    <property type="entry name" value="PRK09181.1"/>
    <property type="match status" value="1"/>
</dbReference>
<evidence type="ECO:0000256" key="4">
    <source>
        <dbReference type="ARBA" id="ARBA00022741"/>
    </source>
</evidence>
<protein>
    <recommendedName>
        <fullName evidence="2">aspartate kinase</fullName>
        <ecNumber evidence="2">2.7.2.4</ecNumber>
    </recommendedName>
</protein>
<dbReference type="EC" id="2.7.2.4" evidence="2"/>
<evidence type="ECO:0000259" key="8">
    <source>
        <dbReference type="Pfam" id="PF00696"/>
    </source>
</evidence>
<evidence type="ECO:0000256" key="2">
    <source>
        <dbReference type="ARBA" id="ARBA00013059"/>
    </source>
</evidence>
<proteinExistence type="inferred from homology"/>
<dbReference type="InterPro" id="IPR001048">
    <property type="entry name" value="Asp/Glu/Uridylate_kinase"/>
</dbReference>
<evidence type="ECO:0000313" key="11">
    <source>
        <dbReference type="Proteomes" id="UP001595710"/>
    </source>
</evidence>
<dbReference type="Gene3D" id="3.40.1160.10">
    <property type="entry name" value="Acetylglutamate kinase-like"/>
    <property type="match status" value="1"/>
</dbReference>
<evidence type="ECO:0000256" key="6">
    <source>
        <dbReference type="ARBA" id="ARBA00022840"/>
    </source>
</evidence>
<evidence type="ECO:0000313" key="10">
    <source>
        <dbReference type="EMBL" id="MFC3702678.1"/>
    </source>
</evidence>
<dbReference type="Pfam" id="PF22468">
    <property type="entry name" value="ACT_9"/>
    <property type="match status" value="1"/>
</dbReference>
<feature type="domain" description="Aspartokinase ACT" evidence="9">
    <location>
        <begin position="406"/>
        <end position="465"/>
    </location>
</feature>
<dbReference type="RefSeq" id="WP_290280533.1">
    <property type="nucleotide sequence ID" value="NZ_JAUFQI010000001.1"/>
</dbReference>
<evidence type="ECO:0000256" key="5">
    <source>
        <dbReference type="ARBA" id="ARBA00022777"/>
    </source>
</evidence>
<dbReference type="GO" id="GO:0004072">
    <property type="term" value="F:aspartate kinase activity"/>
    <property type="evidence" value="ECO:0007669"/>
    <property type="project" value="UniProtKB-EC"/>
</dbReference>
<sequence length="482" mass="53877">MALHTVEKIGGTSMSNYPAVRDNIIQISRKPADMYQRIFVVSAYGGLTNKLLEHKKNREPGVYGLFANNDSDWQWSEALTDTAKAMREINASLFSAPHMLKQADQFITERMEGIRSCLLDLQRVCSYGHFQINEHLATVREMLAGVGEAHSAFNTALLLQAEGINARFVDLTGWREPDNLKFADKIAAVFARYDLSCEMPIVTGYTQCKEGLMQTFDRGYSEITFSKIAEVTDAREAVIHKEYHLSTADPVVVGEHNVNPIGRTNYDVADQLSLIGMEAIHPKAAKGLRKKNIALRIKNTFEPEHDGTLITNDYRSETPRVEIIAGIPNVYAFNVFDQDMVGEPQQLLEIQRLVQEFNIPLLAKEHNANTVTFYLDTGLKVIKRIQARIERHFPNAKMNSRKVAMVSVIGSDLNVTGILARLSTSLAEKDINVMAIYQSIRQVDVRIVVAEDHYEGAIAALHHALIEQQNTNANPNPALAAS</sequence>
<keyword evidence="3 10" id="KW-0808">Transferase</keyword>
<dbReference type="SUPFAM" id="SSF53633">
    <property type="entry name" value="Carbamate kinase-like"/>
    <property type="match status" value="1"/>
</dbReference>
<dbReference type="CDD" id="cd04910">
    <property type="entry name" value="ACT_AK-Ectoine_1"/>
    <property type="match status" value="1"/>
</dbReference>
<feature type="domain" description="Aspartate/glutamate/uridylate kinase" evidence="8">
    <location>
        <begin position="5"/>
        <end position="299"/>
    </location>
</feature>
<dbReference type="Pfam" id="PF00696">
    <property type="entry name" value="AA_kinase"/>
    <property type="match status" value="1"/>
</dbReference>
<organism evidence="10 11">
    <name type="scientific">Reinekea marina</name>
    <dbReference type="NCBI Taxonomy" id="1310421"/>
    <lineage>
        <taxon>Bacteria</taxon>
        <taxon>Pseudomonadati</taxon>
        <taxon>Pseudomonadota</taxon>
        <taxon>Gammaproteobacteria</taxon>
        <taxon>Oceanospirillales</taxon>
        <taxon>Saccharospirillaceae</taxon>
        <taxon>Reinekea</taxon>
    </lineage>
</organism>
<keyword evidence="11" id="KW-1185">Reference proteome</keyword>
<comment type="catalytic activity">
    <reaction evidence="7">
        <text>L-aspartate + ATP = 4-phospho-L-aspartate + ADP</text>
        <dbReference type="Rhea" id="RHEA:23776"/>
        <dbReference type="ChEBI" id="CHEBI:29991"/>
        <dbReference type="ChEBI" id="CHEBI:30616"/>
        <dbReference type="ChEBI" id="CHEBI:57535"/>
        <dbReference type="ChEBI" id="CHEBI:456216"/>
        <dbReference type="EC" id="2.7.2.4"/>
    </reaction>
</comment>
<comment type="similarity">
    <text evidence="1">Belongs to the aspartokinase family.</text>
</comment>
<dbReference type="InterPro" id="IPR054352">
    <property type="entry name" value="ACT_Aspartokinase"/>
</dbReference>
<accession>A0ABV7WVX2</accession>
<dbReference type="Gene3D" id="3.30.2130.10">
    <property type="entry name" value="VC0802-like"/>
    <property type="match status" value="1"/>
</dbReference>
<evidence type="ECO:0000256" key="7">
    <source>
        <dbReference type="ARBA" id="ARBA00047872"/>
    </source>
</evidence>
<dbReference type="PANTHER" id="PTHR21499:SF3">
    <property type="entry name" value="ASPARTOKINASE"/>
    <property type="match status" value="1"/>
</dbReference>
<keyword evidence="4" id="KW-0547">Nucleotide-binding</keyword>
<evidence type="ECO:0000256" key="1">
    <source>
        <dbReference type="ARBA" id="ARBA00010122"/>
    </source>
</evidence>
<dbReference type="InterPro" id="IPR045865">
    <property type="entry name" value="ACT-like_dom_sf"/>
</dbReference>
<evidence type="ECO:0000256" key="3">
    <source>
        <dbReference type="ARBA" id="ARBA00022679"/>
    </source>
</evidence>
<dbReference type="InterPro" id="IPR036393">
    <property type="entry name" value="AceGlu_kinase-like_sf"/>
</dbReference>
<dbReference type="SUPFAM" id="SSF55021">
    <property type="entry name" value="ACT-like"/>
    <property type="match status" value="1"/>
</dbReference>
<evidence type="ECO:0000259" key="9">
    <source>
        <dbReference type="Pfam" id="PF22468"/>
    </source>
</evidence>
<name>A0ABV7WVX2_9GAMM</name>
<keyword evidence="6" id="KW-0067">ATP-binding</keyword>